<accession>A0ABD6EHW7</accession>
<dbReference type="AlphaFoldDB" id="A0ABD6EHW7"/>
<dbReference type="InterPro" id="IPR051869">
    <property type="entry name" value="STARD3"/>
</dbReference>
<evidence type="ECO:0000256" key="4">
    <source>
        <dbReference type="SAM" id="Phobius"/>
    </source>
</evidence>
<dbReference type="Proteomes" id="UP001608902">
    <property type="component" value="Unassembled WGS sequence"/>
</dbReference>
<dbReference type="GO" id="GO:0016020">
    <property type="term" value="C:membrane"/>
    <property type="evidence" value="ECO:0007669"/>
    <property type="project" value="UniProtKB-SubCell"/>
</dbReference>
<feature type="domain" description="START" evidence="5">
    <location>
        <begin position="213"/>
        <end position="411"/>
    </location>
</feature>
<feature type="transmembrane region" description="Helical" evidence="4">
    <location>
        <begin position="98"/>
        <end position="118"/>
    </location>
</feature>
<dbReference type="InterPro" id="IPR019498">
    <property type="entry name" value="MENTAL"/>
</dbReference>
<dbReference type="PROSITE" id="PS51439">
    <property type="entry name" value="MENTAL"/>
    <property type="match status" value="1"/>
</dbReference>
<keyword evidence="3 4" id="KW-0472">Membrane</keyword>
<dbReference type="InterPro" id="IPR002913">
    <property type="entry name" value="START_lipid-bd_dom"/>
</dbReference>
<dbReference type="SUPFAM" id="SSF55961">
    <property type="entry name" value="Bet v1-like"/>
    <property type="match status" value="1"/>
</dbReference>
<dbReference type="Gene3D" id="3.30.530.20">
    <property type="match status" value="1"/>
</dbReference>
<keyword evidence="4" id="KW-1133">Transmembrane helix</keyword>
<feature type="transmembrane region" description="Helical" evidence="4">
    <location>
        <begin position="67"/>
        <end position="91"/>
    </location>
</feature>
<name>A0ABD6EHW7_9BILA</name>
<dbReference type="PANTHER" id="PTHR46121">
    <property type="entry name" value="STEROIDOGENIC ACUTE REGULATORY PROTEIN-LIKE"/>
    <property type="match status" value="1"/>
</dbReference>
<feature type="domain" description="MENTAL" evidence="6">
    <location>
        <begin position="16"/>
        <end position="189"/>
    </location>
</feature>
<sequence>MDADGEDSPLLPLRSRGKDRRRFLIVVVFDFCLVALLWLICTVTKGSDWSTVFLKEIDVLDPDFLKMSLFDIVILAILRMVILVFFYAILLFGHWLPVALTTIATTGFLVIKVLFFFSKAQGSLPQYLVILSSFTGAWFELWLVPFRVLPRERRQVVAPQNNLQSVRTGSNYVTTDDEFRSAMEYSSGSDNDEPKVNGATVSKIYTRQDYIDAADRAEESARQIMNQISAWKVICSGDPEIRFSDDKRSYYIRAIVKCSPASLFRAVWDNNVLWNKQVLETKVVLHISADTDLIYSVTAPALRGYIQSRYFLDVRRSKIDLKQEIYEGAFSSVDSSILPPQSKSKLVRGWNGPNFVRISRSPDDQTRSLYEWILNNDLKGDVPRRLIERTMCSFLVGYIQNLRNFIRDNDADYP</sequence>
<dbReference type="PANTHER" id="PTHR46121:SF4">
    <property type="entry name" value="STEROIDOGENIC ACUTE REGULATORY PROTEIN-LIKE"/>
    <property type="match status" value="1"/>
</dbReference>
<comment type="subcellular location">
    <subcellularLocation>
        <location evidence="1">Membrane</location>
        <topology evidence="1">Multi-pass membrane protein</topology>
    </subcellularLocation>
</comment>
<dbReference type="Pfam" id="PF10457">
    <property type="entry name" value="MENTAL"/>
    <property type="match status" value="1"/>
</dbReference>
<comment type="caution">
    <text evidence="7">The sequence shown here is derived from an EMBL/GenBank/DDBJ whole genome shotgun (WGS) entry which is preliminary data.</text>
</comment>
<evidence type="ECO:0000313" key="7">
    <source>
        <dbReference type="EMBL" id="MFH4976277.1"/>
    </source>
</evidence>
<dbReference type="SMART" id="SM00234">
    <property type="entry name" value="START"/>
    <property type="match status" value="1"/>
</dbReference>
<evidence type="ECO:0000256" key="3">
    <source>
        <dbReference type="ARBA" id="ARBA00023136"/>
    </source>
</evidence>
<reference evidence="7 8" key="1">
    <citation type="submission" date="2024-08" db="EMBL/GenBank/DDBJ databases">
        <title>Gnathostoma spinigerum genome.</title>
        <authorList>
            <person name="Gonzalez-Bertolin B."/>
            <person name="Monzon S."/>
            <person name="Zaballos A."/>
            <person name="Jimenez P."/>
            <person name="Dekumyoy P."/>
            <person name="Varona S."/>
            <person name="Cuesta I."/>
            <person name="Sumanam S."/>
            <person name="Adisakwattana P."/>
            <person name="Gasser R.B."/>
            <person name="Hernandez-Gonzalez A."/>
            <person name="Young N.D."/>
            <person name="Perteguer M.J."/>
        </authorList>
    </citation>
    <scope>NUCLEOTIDE SEQUENCE [LARGE SCALE GENOMIC DNA]</scope>
    <source>
        <strain evidence="7">AL3</strain>
        <tissue evidence="7">Liver</tissue>
    </source>
</reference>
<gene>
    <name evidence="7" type="ORF">AB6A40_002986</name>
</gene>
<keyword evidence="2 4" id="KW-0812">Transmembrane</keyword>
<evidence type="ECO:0000256" key="2">
    <source>
        <dbReference type="ARBA" id="ARBA00022692"/>
    </source>
</evidence>
<proteinExistence type="predicted"/>
<organism evidence="7 8">
    <name type="scientific">Gnathostoma spinigerum</name>
    <dbReference type="NCBI Taxonomy" id="75299"/>
    <lineage>
        <taxon>Eukaryota</taxon>
        <taxon>Metazoa</taxon>
        <taxon>Ecdysozoa</taxon>
        <taxon>Nematoda</taxon>
        <taxon>Chromadorea</taxon>
        <taxon>Rhabditida</taxon>
        <taxon>Spirurina</taxon>
        <taxon>Gnathostomatomorpha</taxon>
        <taxon>Gnathostomatoidea</taxon>
        <taxon>Gnathostomatidae</taxon>
        <taxon>Gnathostoma</taxon>
    </lineage>
</organism>
<dbReference type="InterPro" id="IPR023393">
    <property type="entry name" value="START-like_dom_sf"/>
</dbReference>
<dbReference type="Pfam" id="PF01852">
    <property type="entry name" value="START"/>
    <property type="match status" value="1"/>
</dbReference>
<evidence type="ECO:0000256" key="1">
    <source>
        <dbReference type="ARBA" id="ARBA00004141"/>
    </source>
</evidence>
<evidence type="ECO:0000313" key="8">
    <source>
        <dbReference type="Proteomes" id="UP001608902"/>
    </source>
</evidence>
<evidence type="ECO:0008006" key="9">
    <source>
        <dbReference type="Google" id="ProtNLM"/>
    </source>
</evidence>
<feature type="transmembrane region" description="Helical" evidence="4">
    <location>
        <begin position="124"/>
        <end position="144"/>
    </location>
</feature>
<dbReference type="EMBL" id="JBGFUD010001435">
    <property type="protein sequence ID" value="MFH4976277.1"/>
    <property type="molecule type" value="Genomic_DNA"/>
</dbReference>
<dbReference type="PROSITE" id="PS50848">
    <property type="entry name" value="START"/>
    <property type="match status" value="1"/>
</dbReference>
<feature type="transmembrane region" description="Helical" evidence="4">
    <location>
        <begin position="23"/>
        <end position="47"/>
    </location>
</feature>
<evidence type="ECO:0000259" key="6">
    <source>
        <dbReference type="PROSITE" id="PS51439"/>
    </source>
</evidence>
<protein>
    <recommendedName>
        <fullName evidence="9">StAR-related lipid transfer protein 3</fullName>
    </recommendedName>
</protein>
<evidence type="ECO:0000259" key="5">
    <source>
        <dbReference type="PROSITE" id="PS50848"/>
    </source>
</evidence>
<keyword evidence="8" id="KW-1185">Reference proteome</keyword>